<dbReference type="Proteomes" id="UP000240978">
    <property type="component" value="Unassembled WGS sequence"/>
</dbReference>
<evidence type="ECO:0000313" key="2">
    <source>
        <dbReference type="Proteomes" id="UP000240978"/>
    </source>
</evidence>
<organism evidence="1 2">
    <name type="scientific">Chitinophaga ginsengisoli</name>
    <dbReference type="NCBI Taxonomy" id="363837"/>
    <lineage>
        <taxon>Bacteria</taxon>
        <taxon>Pseudomonadati</taxon>
        <taxon>Bacteroidota</taxon>
        <taxon>Chitinophagia</taxon>
        <taxon>Chitinophagales</taxon>
        <taxon>Chitinophagaceae</taxon>
        <taxon>Chitinophaga</taxon>
    </lineage>
</organism>
<keyword evidence="2" id="KW-1185">Reference proteome</keyword>
<proteinExistence type="predicted"/>
<dbReference type="AlphaFoldDB" id="A0A2P8FUD3"/>
<reference evidence="1 2" key="1">
    <citation type="submission" date="2018-03" db="EMBL/GenBank/DDBJ databases">
        <title>Genomic Encyclopedia of Archaeal and Bacterial Type Strains, Phase II (KMG-II): from individual species to whole genera.</title>
        <authorList>
            <person name="Goeker M."/>
        </authorList>
    </citation>
    <scope>NUCLEOTIDE SEQUENCE [LARGE SCALE GENOMIC DNA]</scope>
    <source>
        <strain evidence="1 2">DSM 18107</strain>
    </source>
</reference>
<accession>A0A2P8FUD3</accession>
<protein>
    <submittedName>
        <fullName evidence="1">Uncharacterized protein</fullName>
    </submittedName>
</protein>
<comment type="caution">
    <text evidence="1">The sequence shown here is derived from an EMBL/GenBank/DDBJ whole genome shotgun (WGS) entry which is preliminary data.</text>
</comment>
<name>A0A2P8FUD3_9BACT</name>
<sequence>MLMFKTVEEASQRWITEGKAYKDKLNNWLDIIYIDKKQPETSCPEETRKDMAPYVLDQIIAFNEQGKQEELRRLFPPDNDPMDWNGIAACVSQATILPDNRLIVTVGEWHQEQYMYIINGNDYVMLDNIFMFGKSADKKYFAKAYPDKIEITEGWDGPVIKTLAPPKSYGEKYATVKDGLADLSLTDFGIHQLVVFPSGQRIAMATAVGIFIIDDSGSTLIETENKEAEEEGYTFRHDYPHIDVSPDEKYIIVGSQSSSHLLLEEIDGVWTTVATVEPRSSYPNLAKFNYKVKDKGGVNDGPQVLLCSCHFGGSASLSLPIKNVTPGFEASGYDADDTLNYVDTRKWVFSAANYTWGYALGTNDGYIWFKGIDGAQHGYLYVGGTVMDMEFDQKKLVVASYSGQVIIYDCDPLFPDNQIFRSVDNKAEKRPDHYSITNTAYKDVKRYLFFKGQHPKIW</sequence>
<dbReference type="SUPFAM" id="SSF101898">
    <property type="entry name" value="NHL repeat"/>
    <property type="match status" value="1"/>
</dbReference>
<dbReference type="EMBL" id="PYGK01000013">
    <property type="protein sequence ID" value="PSL25337.1"/>
    <property type="molecule type" value="Genomic_DNA"/>
</dbReference>
<gene>
    <name evidence="1" type="ORF">CLV42_11318</name>
</gene>
<evidence type="ECO:0000313" key="1">
    <source>
        <dbReference type="EMBL" id="PSL25337.1"/>
    </source>
</evidence>